<sequence>MMTLQEMGIPKGPMLAGAGIFRNCPGFGGQYLVRDIVSGFFIILKINTG</sequence>
<gene>
    <name evidence="1" type="ORF">IPP15_15850</name>
</gene>
<dbReference type="EMBL" id="JADKGY010000026">
    <property type="protein sequence ID" value="MBK9983816.1"/>
    <property type="molecule type" value="Genomic_DNA"/>
</dbReference>
<evidence type="ECO:0000313" key="1">
    <source>
        <dbReference type="EMBL" id="MBK9983816.1"/>
    </source>
</evidence>
<comment type="caution">
    <text evidence="1">The sequence shown here is derived from an EMBL/GenBank/DDBJ whole genome shotgun (WGS) entry which is preliminary data.</text>
</comment>
<organism evidence="1 2">
    <name type="scientific">Candidatus Opimibacter skivensis</name>
    <dbReference type="NCBI Taxonomy" id="2982028"/>
    <lineage>
        <taxon>Bacteria</taxon>
        <taxon>Pseudomonadati</taxon>
        <taxon>Bacteroidota</taxon>
        <taxon>Saprospiria</taxon>
        <taxon>Saprospirales</taxon>
        <taxon>Saprospiraceae</taxon>
        <taxon>Candidatus Opimibacter</taxon>
    </lineage>
</organism>
<protein>
    <submittedName>
        <fullName evidence="1">Uncharacterized protein</fullName>
    </submittedName>
</protein>
<name>A0A9D7XR91_9BACT</name>
<dbReference type="Proteomes" id="UP000808337">
    <property type="component" value="Unassembled WGS sequence"/>
</dbReference>
<accession>A0A9D7XR91</accession>
<proteinExistence type="predicted"/>
<evidence type="ECO:0000313" key="2">
    <source>
        <dbReference type="Proteomes" id="UP000808337"/>
    </source>
</evidence>
<dbReference type="AlphaFoldDB" id="A0A9D7XR91"/>
<dbReference type="Gene3D" id="1.10.287.1260">
    <property type="match status" value="1"/>
</dbReference>
<reference evidence="1 2" key="1">
    <citation type="submission" date="2020-10" db="EMBL/GenBank/DDBJ databases">
        <title>Connecting structure to function with the recovery of over 1000 high-quality activated sludge metagenome-assembled genomes encoding full-length rRNA genes using long-read sequencing.</title>
        <authorList>
            <person name="Singleton C.M."/>
            <person name="Petriglieri F."/>
            <person name="Kristensen J.M."/>
            <person name="Kirkegaard R.H."/>
            <person name="Michaelsen T.Y."/>
            <person name="Andersen M.H."/>
            <person name="Karst S.M."/>
            <person name="Dueholm M.S."/>
            <person name="Nielsen P.H."/>
            <person name="Albertsen M."/>
        </authorList>
    </citation>
    <scope>NUCLEOTIDE SEQUENCE [LARGE SCALE GENOMIC DNA]</scope>
    <source>
        <strain evidence="1">Ribe_18-Q3-R11-54_MAXAC.273</strain>
    </source>
</reference>